<protein>
    <submittedName>
        <fullName evidence="1">Uncharacterized protein</fullName>
    </submittedName>
</protein>
<evidence type="ECO:0000313" key="2">
    <source>
        <dbReference type="Proteomes" id="UP000186922"/>
    </source>
</evidence>
<comment type="caution">
    <text evidence="1">The sequence shown here is derived from an EMBL/GenBank/DDBJ whole genome shotgun (WGS) entry which is preliminary data.</text>
</comment>
<dbReference type="EMBL" id="BDGG01000004">
    <property type="protein sequence ID" value="GAU97260.1"/>
    <property type="molecule type" value="Genomic_DNA"/>
</dbReference>
<gene>
    <name evidence="1" type="primary">RvY_08587-1</name>
    <name evidence="1" type="synonym">RvY_08587.1</name>
    <name evidence="1" type="ORF">RvY_08587</name>
</gene>
<name>A0A1D1V8N3_RAMVA</name>
<proteinExistence type="predicted"/>
<sequence length="93" mass="9968">MTEAIHIAVDQEEVKSEGAVAQLWHQTMALLEKEPLGSSIFKPALDFAGVYGSLPAGQGESLCALLPRAFVGLLRTGGIFFPGTNERKGIRNN</sequence>
<organism evidence="1 2">
    <name type="scientific">Ramazzottius varieornatus</name>
    <name type="common">Water bear</name>
    <name type="synonym">Tardigrade</name>
    <dbReference type="NCBI Taxonomy" id="947166"/>
    <lineage>
        <taxon>Eukaryota</taxon>
        <taxon>Metazoa</taxon>
        <taxon>Ecdysozoa</taxon>
        <taxon>Tardigrada</taxon>
        <taxon>Eutardigrada</taxon>
        <taxon>Parachela</taxon>
        <taxon>Hypsibioidea</taxon>
        <taxon>Ramazzottiidae</taxon>
        <taxon>Ramazzottius</taxon>
    </lineage>
</organism>
<reference evidence="1 2" key="1">
    <citation type="journal article" date="2016" name="Nat. Commun.">
        <title>Extremotolerant tardigrade genome and improved radiotolerance of human cultured cells by tardigrade-unique protein.</title>
        <authorList>
            <person name="Hashimoto T."/>
            <person name="Horikawa D.D."/>
            <person name="Saito Y."/>
            <person name="Kuwahara H."/>
            <person name="Kozuka-Hata H."/>
            <person name="Shin-I T."/>
            <person name="Minakuchi Y."/>
            <person name="Ohishi K."/>
            <person name="Motoyama A."/>
            <person name="Aizu T."/>
            <person name="Enomoto A."/>
            <person name="Kondo K."/>
            <person name="Tanaka S."/>
            <person name="Hara Y."/>
            <person name="Koshikawa S."/>
            <person name="Sagara H."/>
            <person name="Miura T."/>
            <person name="Yokobori S."/>
            <person name="Miyagawa K."/>
            <person name="Suzuki Y."/>
            <person name="Kubo T."/>
            <person name="Oyama M."/>
            <person name="Kohara Y."/>
            <person name="Fujiyama A."/>
            <person name="Arakawa K."/>
            <person name="Katayama T."/>
            <person name="Toyoda A."/>
            <person name="Kunieda T."/>
        </authorList>
    </citation>
    <scope>NUCLEOTIDE SEQUENCE [LARGE SCALE GENOMIC DNA]</scope>
    <source>
        <strain evidence="1 2">YOKOZUNA-1</strain>
    </source>
</reference>
<keyword evidence="2" id="KW-1185">Reference proteome</keyword>
<dbReference type="Proteomes" id="UP000186922">
    <property type="component" value="Unassembled WGS sequence"/>
</dbReference>
<dbReference type="AlphaFoldDB" id="A0A1D1V8N3"/>
<evidence type="ECO:0000313" key="1">
    <source>
        <dbReference type="EMBL" id="GAU97260.1"/>
    </source>
</evidence>
<accession>A0A1D1V8N3</accession>